<keyword evidence="4 8" id="KW-0808">Transferase</keyword>
<evidence type="ECO:0000313" key="10">
    <source>
        <dbReference type="Proteomes" id="UP000694845"/>
    </source>
</evidence>
<comment type="similarity">
    <text evidence="2 8">Belongs to the glycosyltransferase 92 family.</text>
</comment>
<evidence type="ECO:0000256" key="8">
    <source>
        <dbReference type="RuleBase" id="RU366017"/>
    </source>
</evidence>
<dbReference type="GO" id="GO:0016757">
    <property type="term" value="F:glycosyltransferase activity"/>
    <property type="evidence" value="ECO:0007669"/>
    <property type="project" value="UniProtKB-UniRule"/>
</dbReference>
<dbReference type="GO" id="GO:0016020">
    <property type="term" value="C:membrane"/>
    <property type="evidence" value="ECO:0007669"/>
    <property type="project" value="UniProtKB-SubCell"/>
</dbReference>
<feature type="region of interest" description="Disordered" evidence="9">
    <location>
        <begin position="46"/>
        <end position="70"/>
    </location>
</feature>
<dbReference type="GO" id="GO:0005737">
    <property type="term" value="C:cytoplasm"/>
    <property type="evidence" value="ECO:0007669"/>
    <property type="project" value="TreeGrafter"/>
</dbReference>
<dbReference type="Pfam" id="PF01697">
    <property type="entry name" value="Glyco_transf_92"/>
    <property type="match status" value="1"/>
</dbReference>
<evidence type="ECO:0000256" key="2">
    <source>
        <dbReference type="ARBA" id="ARBA00007647"/>
    </source>
</evidence>
<evidence type="ECO:0000256" key="6">
    <source>
        <dbReference type="ARBA" id="ARBA00022989"/>
    </source>
</evidence>
<keyword evidence="6" id="KW-1133">Transmembrane helix</keyword>
<dbReference type="PANTHER" id="PTHR21461">
    <property type="entry name" value="GLYCOSYLTRANSFERASE FAMILY 92 PROTEIN"/>
    <property type="match status" value="1"/>
</dbReference>
<sequence>MQIHDHRSLKKTPKRCLLPLLLSVALVNFWLAVRLADTRVYADPDKSDDRAVNRDEPVLGQDRQRPSNSIAAPCPHWCHGFPFRGIIKRTTHAEVPTDDSGKKNSKPYFLTAVLSVRIYDWKDKAKLSTRELIQWLRYISYAGGDHVYLYDAYVYQNESQKAGLKDFIASGFLTYTDWHHRATPFSLGWTQAGAYLDCLERWGNLSSWQLGVDMDEYPFLPADREPGFLARYLREFDTSSPTAASISELSMQNFLYLGKPLDVAKHPILIDRIWRRTKEPANHLVKPVYRPAAVRWPDIHHNSLKYGTRKILPETDLRMNHYWGARLQNWGEDTQEVLEMTMEDRSMEPIVTNLYKCDSCRPP</sequence>
<keyword evidence="10" id="KW-1185">Reference proteome</keyword>
<dbReference type="Proteomes" id="UP000694845">
    <property type="component" value="Unplaced"/>
</dbReference>
<keyword evidence="7" id="KW-0472">Membrane</keyword>
<proteinExistence type="inferred from homology"/>
<dbReference type="InterPro" id="IPR008166">
    <property type="entry name" value="Glyco_transf_92"/>
</dbReference>
<organism evidence="10 11">
    <name type="scientific">Acanthaster planci</name>
    <name type="common">Crown-of-thorns starfish</name>
    <dbReference type="NCBI Taxonomy" id="133434"/>
    <lineage>
        <taxon>Eukaryota</taxon>
        <taxon>Metazoa</taxon>
        <taxon>Echinodermata</taxon>
        <taxon>Eleutherozoa</taxon>
        <taxon>Asterozoa</taxon>
        <taxon>Asteroidea</taxon>
        <taxon>Valvatacea</taxon>
        <taxon>Valvatida</taxon>
        <taxon>Acanthasteridae</taxon>
        <taxon>Acanthaster</taxon>
    </lineage>
</organism>
<evidence type="ECO:0000313" key="11">
    <source>
        <dbReference type="RefSeq" id="XP_022079720.1"/>
    </source>
</evidence>
<dbReference type="RefSeq" id="XP_022079720.1">
    <property type="nucleotide sequence ID" value="XM_022224028.1"/>
</dbReference>
<evidence type="ECO:0000256" key="1">
    <source>
        <dbReference type="ARBA" id="ARBA00004167"/>
    </source>
</evidence>
<dbReference type="AlphaFoldDB" id="A0A8B7XIG0"/>
<evidence type="ECO:0000256" key="9">
    <source>
        <dbReference type="SAM" id="MobiDB-lite"/>
    </source>
</evidence>
<keyword evidence="5" id="KW-0812">Transmembrane</keyword>
<dbReference type="OMA" id="YWGARLQ"/>
<dbReference type="KEGG" id="aplc:110973325"/>
<dbReference type="OrthoDB" id="2019083at2759"/>
<dbReference type="GeneID" id="110973325"/>
<dbReference type="PANTHER" id="PTHR21461:SF87">
    <property type="entry name" value="GH12965P"/>
    <property type="match status" value="1"/>
</dbReference>
<evidence type="ECO:0000256" key="7">
    <source>
        <dbReference type="ARBA" id="ARBA00023136"/>
    </source>
</evidence>
<evidence type="ECO:0000256" key="5">
    <source>
        <dbReference type="ARBA" id="ARBA00022692"/>
    </source>
</evidence>
<protein>
    <recommendedName>
        <fullName evidence="8">Glycosyltransferase family 92 protein</fullName>
        <ecNumber evidence="8">2.4.1.-</ecNumber>
    </recommendedName>
</protein>
<reference evidence="11" key="1">
    <citation type="submission" date="2025-08" db="UniProtKB">
        <authorList>
            <consortium name="RefSeq"/>
        </authorList>
    </citation>
    <scope>IDENTIFICATION</scope>
</reference>
<dbReference type="EC" id="2.4.1.-" evidence="8"/>
<evidence type="ECO:0000256" key="4">
    <source>
        <dbReference type="ARBA" id="ARBA00022679"/>
    </source>
</evidence>
<feature type="compositionally biased region" description="Basic and acidic residues" evidence="9">
    <location>
        <begin position="46"/>
        <end position="65"/>
    </location>
</feature>
<evidence type="ECO:0000256" key="3">
    <source>
        <dbReference type="ARBA" id="ARBA00022676"/>
    </source>
</evidence>
<accession>A0A8B7XIG0</accession>
<keyword evidence="3 8" id="KW-0328">Glycosyltransferase</keyword>
<name>A0A8B7XIG0_ACAPL</name>
<gene>
    <name evidence="11" type="primary">LOC110973325</name>
</gene>
<comment type="subcellular location">
    <subcellularLocation>
        <location evidence="1">Membrane</location>
        <topology evidence="1">Single-pass membrane protein</topology>
    </subcellularLocation>
</comment>